<comment type="caution">
    <text evidence="3">The sequence shown here is derived from an EMBL/GenBank/DDBJ whole genome shotgun (WGS) entry which is preliminary data.</text>
</comment>
<gene>
    <name evidence="3" type="ORF">FRC96_00195</name>
</gene>
<dbReference type="RefSeq" id="WP_146972030.1">
    <property type="nucleotide sequence ID" value="NZ_VOSL01000002.1"/>
</dbReference>
<accession>A0A5C6XI22</accession>
<keyword evidence="1" id="KW-1133">Transmembrane helix</keyword>
<feature type="transmembrane region" description="Helical" evidence="1">
    <location>
        <begin position="202"/>
        <end position="223"/>
    </location>
</feature>
<dbReference type="EMBL" id="VOSL01000002">
    <property type="protein sequence ID" value="TXD44537.1"/>
    <property type="molecule type" value="Genomic_DNA"/>
</dbReference>
<feature type="chain" id="PRO_5022892022" evidence="2">
    <location>
        <begin position="36"/>
        <end position="234"/>
    </location>
</feature>
<dbReference type="Proteomes" id="UP000321046">
    <property type="component" value="Unassembled WGS sequence"/>
</dbReference>
<dbReference type="AlphaFoldDB" id="A0A5C6XI22"/>
<proteinExistence type="predicted"/>
<evidence type="ECO:0000256" key="1">
    <source>
        <dbReference type="SAM" id="Phobius"/>
    </source>
</evidence>
<keyword evidence="1" id="KW-0812">Transmembrane</keyword>
<evidence type="ECO:0000313" key="3">
    <source>
        <dbReference type="EMBL" id="TXD44537.1"/>
    </source>
</evidence>
<evidence type="ECO:0000256" key="2">
    <source>
        <dbReference type="SAM" id="SignalP"/>
    </source>
</evidence>
<name>A0A5C6XI22_9DELT</name>
<organism evidence="3 4">
    <name type="scientific">Lujinxingia vulgaris</name>
    <dbReference type="NCBI Taxonomy" id="2600176"/>
    <lineage>
        <taxon>Bacteria</taxon>
        <taxon>Deltaproteobacteria</taxon>
        <taxon>Bradymonadales</taxon>
        <taxon>Lujinxingiaceae</taxon>
        <taxon>Lujinxingia</taxon>
    </lineage>
</organism>
<reference evidence="3 4" key="1">
    <citation type="submission" date="2019-08" db="EMBL/GenBank/DDBJ databases">
        <title>Bradymonadales sp. TMQ2.</title>
        <authorList>
            <person name="Liang Q."/>
        </authorList>
    </citation>
    <scope>NUCLEOTIDE SEQUENCE [LARGE SCALE GENOMIC DNA]</scope>
    <source>
        <strain evidence="3 4">TMQ2</strain>
    </source>
</reference>
<dbReference type="OrthoDB" id="5509175at2"/>
<sequence length="234" mass="25499">MPLLPQAPRQTALLLPLIAFITALTLLNVPQPAHAQTASNSRCQTVAAMPTPADLSPLAERLDAEHPTRQSMQTLDAWRTRALADCDATGELHSDADLTAMRHRADFLREASAALPRLEDYLQRRHELLDQALATGDITEATHTRFRTELDACVDPTFANLPPGEGGAAEFHAWNTPIERCLSTLDIKLRDLSDGEPSSGTLFWLLLAATLGLSAAGVALAYAKHRKNERQAQP</sequence>
<feature type="signal peptide" evidence="2">
    <location>
        <begin position="1"/>
        <end position="35"/>
    </location>
</feature>
<protein>
    <submittedName>
        <fullName evidence="3">Uncharacterized protein</fullName>
    </submittedName>
</protein>
<keyword evidence="2" id="KW-0732">Signal</keyword>
<evidence type="ECO:0000313" key="4">
    <source>
        <dbReference type="Proteomes" id="UP000321046"/>
    </source>
</evidence>
<keyword evidence="1" id="KW-0472">Membrane</keyword>